<dbReference type="Proteomes" id="UP000515124">
    <property type="component" value="Unplaced"/>
</dbReference>
<dbReference type="InterPro" id="IPR012337">
    <property type="entry name" value="RNaseH-like_sf"/>
</dbReference>
<dbReference type="PANTHER" id="PTHR47074:SF75">
    <property type="entry name" value="RNASE H TYPE-1 DOMAIN-CONTAINING PROTEIN"/>
    <property type="match status" value="1"/>
</dbReference>
<dbReference type="Pfam" id="PF13456">
    <property type="entry name" value="RVT_3"/>
    <property type="match status" value="1"/>
</dbReference>
<dbReference type="GO" id="GO:0003676">
    <property type="term" value="F:nucleic acid binding"/>
    <property type="evidence" value="ECO:0007669"/>
    <property type="project" value="InterPro"/>
</dbReference>
<dbReference type="CDD" id="cd06222">
    <property type="entry name" value="RNase_H_like"/>
    <property type="match status" value="1"/>
</dbReference>
<dbReference type="GeneID" id="110772779"/>
<dbReference type="Gene3D" id="3.30.420.10">
    <property type="entry name" value="Ribonuclease H-like superfamily/Ribonuclease H"/>
    <property type="match status" value="1"/>
</dbReference>
<dbReference type="AlphaFoldDB" id="A0A6P5U0H8"/>
<proteinExistence type="predicted"/>
<protein>
    <submittedName>
        <fullName evidence="3">Uncharacterized protein LOC110772779</fullName>
    </submittedName>
</protein>
<feature type="domain" description="RNase H type-1" evidence="1">
    <location>
        <begin position="29"/>
        <end position="151"/>
    </location>
</feature>
<dbReference type="GO" id="GO:0004523">
    <property type="term" value="F:RNA-DNA hybrid ribonuclease activity"/>
    <property type="evidence" value="ECO:0007669"/>
    <property type="project" value="InterPro"/>
</dbReference>
<dbReference type="PANTHER" id="PTHR47074">
    <property type="entry name" value="BNAC02G40300D PROTEIN"/>
    <property type="match status" value="1"/>
</dbReference>
<dbReference type="InterPro" id="IPR044730">
    <property type="entry name" value="RNase_H-like_dom_plant"/>
</dbReference>
<accession>A0A6P5U0H8</accession>
<keyword evidence="2" id="KW-1185">Reference proteome</keyword>
<dbReference type="KEGG" id="pavi:110772779"/>
<dbReference type="InterPro" id="IPR036397">
    <property type="entry name" value="RNaseH_sf"/>
</dbReference>
<gene>
    <name evidence="3" type="primary">LOC110772779</name>
</gene>
<reference evidence="3" key="1">
    <citation type="submission" date="2025-08" db="UniProtKB">
        <authorList>
            <consortium name="RefSeq"/>
        </authorList>
    </citation>
    <scope>IDENTIFICATION</scope>
</reference>
<evidence type="ECO:0000313" key="2">
    <source>
        <dbReference type="Proteomes" id="UP000515124"/>
    </source>
</evidence>
<dbReference type="RefSeq" id="XP_021832937.1">
    <property type="nucleotide sequence ID" value="XM_021977245.1"/>
</dbReference>
<name>A0A6P5U0H8_PRUAV</name>
<organism evidence="2 3">
    <name type="scientific">Prunus avium</name>
    <name type="common">Cherry</name>
    <name type="synonym">Cerasus avium</name>
    <dbReference type="NCBI Taxonomy" id="42229"/>
    <lineage>
        <taxon>Eukaryota</taxon>
        <taxon>Viridiplantae</taxon>
        <taxon>Streptophyta</taxon>
        <taxon>Embryophyta</taxon>
        <taxon>Tracheophyta</taxon>
        <taxon>Spermatophyta</taxon>
        <taxon>Magnoliopsida</taxon>
        <taxon>eudicotyledons</taxon>
        <taxon>Gunneridae</taxon>
        <taxon>Pentapetalae</taxon>
        <taxon>rosids</taxon>
        <taxon>fabids</taxon>
        <taxon>Rosales</taxon>
        <taxon>Rosaceae</taxon>
        <taxon>Amygdaloideae</taxon>
        <taxon>Amygdaleae</taxon>
        <taxon>Prunus</taxon>
    </lineage>
</organism>
<evidence type="ECO:0000259" key="1">
    <source>
        <dbReference type="Pfam" id="PF13456"/>
    </source>
</evidence>
<dbReference type="SUPFAM" id="SSF53098">
    <property type="entry name" value="Ribonuclease H-like"/>
    <property type="match status" value="1"/>
</dbReference>
<evidence type="ECO:0000313" key="3">
    <source>
        <dbReference type="RefSeq" id="XP_021832937.1"/>
    </source>
</evidence>
<sequence>MEGIHDGTSSSQAPSHVWRPPPAGFYKINVDGALKPGDSIRGIGVVVRNEYGEFMGACVKPIQASYWARQTELMAAIEEMRFAIDMGFTYAILEMDAKECITGILSIEDCNGTDGLLFEEAKHLLSKFRIVLCQWTPRSGNKVAHTLAQFAISCNDFVSWIEEAPTWLLPFLSADVLSF</sequence>
<dbReference type="InterPro" id="IPR002156">
    <property type="entry name" value="RNaseH_domain"/>
</dbReference>
<dbReference type="InterPro" id="IPR052929">
    <property type="entry name" value="RNase_H-like_EbsB-rel"/>
</dbReference>
<dbReference type="Gramene" id="Pav_sc0002547.1_g040.1.br:mrna">
    <property type="protein sequence ID" value="Pav_sc0002547.1_g040.1.br:CDS:1"/>
    <property type="gene ID" value="Pav_sc0002547.1_g040.1.br"/>
</dbReference>